<dbReference type="InterPro" id="IPR001128">
    <property type="entry name" value="Cyt_P450"/>
</dbReference>
<dbReference type="PANTHER" id="PTHR46696:SF1">
    <property type="entry name" value="CYTOCHROME P450 YJIB-RELATED"/>
    <property type="match status" value="1"/>
</dbReference>
<dbReference type="PRINTS" id="PR00359">
    <property type="entry name" value="BP450"/>
</dbReference>
<keyword evidence="5 8" id="KW-0560">Oxidoreductase</keyword>
<dbReference type="OrthoDB" id="4258484at2"/>
<evidence type="ECO:0000256" key="5">
    <source>
        <dbReference type="ARBA" id="ARBA00023002"/>
    </source>
</evidence>
<keyword evidence="6 8" id="KW-0408">Iron</keyword>
<keyword evidence="10" id="KW-1185">Reference proteome</keyword>
<sequence length="414" mass="46118">MSRRDKLPIAPFELGDPDLFANGFPHALFAELRDRSPVVWSEWSGGAGFWSLLKYEDITQASMNPKLFSSASENGGHRIFEEVASGVAGTGSESPIGIPFISRDPPKQVQQRTMVMQAVTSPRLVEMEARIRARIVKLLDAVPDGGVLDVVDRVSAPIPIKTLAELLDMPEERESKLYEWTNALIGEDDPDFRQSPEYMGQVLGELMGYTGELRASREGSDRTDLITLISRERDGSPVPMRDFYANVVLVLVGGNETTRNSISGGLIALAQNPDQWAALRADASLIPGAVNEIVRWVSPVMHMRRTAMEDTEIRGVKIAKGDKLLFWYPSANRDVDIWTDANRFDITRPIVKHRGFGAGAHVCAGSRLAEMQIRVFLEELVQRYARFEIAGEVARIRSNFIDGIRHLPMRFARA</sequence>
<dbReference type="GO" id="GO:0016705">
    <property type="term" value="F:oxidoreductase activity, acting on paired donors, with incorporation or reduction of molecular oxygen"/>
    <property type="evidence" value="ECO:0007669"/>
    <property type="project" value="InterPro"/>
</dbReference>
<dbReference type="Gene3D" id="1.10.630.10">
    <property type="entry name" value="Cytochrome P450"/>
    <property type="match status" value="1"/>
</dbReference>
<comment type="cofactor">
    <cofactor evidence="1">
        <name>heme</name>
        <dbReference type="ChEBI" id="CHEBI:30413"/>
    </cofactor>
</comment>
<dbReference type="GO" id="GO:0020037">
    <property type="term" value="F:heme binding"/>
    <property type="evidence" value="ECO:0007669"/>
    <property type="project" value="InterPro"/>
</dbReference>
<protein>
    <submittedName>
        <fullName evidence="9">Cytochrome P450</fullName>
    </submittedName>
</protein>
<dbReference type="AlphaFoldDB" id="I7ZFK7"/>
<evidence type="ECO:0000256" key="6">
    <source>
        <dbReference type="ARBA" id="ARBA00023004"/>
    </source>
</evidence>
<dbReference type="InterPro" id="IPR036396">
    <property type="entry name" value="Cyt_P450_sf"/>
</dbReference>
<comment type="caution">
    <text evidence="9">The sequence shown here is derived from an EMBL/GenBank/DDBJ whole genome shotgun (WGS) entry which is preliminary data.</text>
</comment>
<dbReference type="CDD" id="cd11033">
    <property type="entry name" value="CYP142-like"/>
    <property type="match status" value="1"/>
</dbReference>
<proteinExistence type="inferred from homology"/>
<accession>I7ZFK7</accession>
<evidence type="ECO:0000313" key="9">
    <source>
        <dbReference type="EMBL" id="EIT70699.1"/>
    </source>
</evidence>
<gene>
    <name evidence="9" type="ORF">WQQ_08360</name>
</gene>
<dbReference type="STRING" id="1172194.WQQ_08360"/>
<organism evidence="9 10">
    <name type="scientific">Hydrocarboniphaga effusa AP103</name>
    <dbReference type="NCBI Taxonomy" id="1172194"/>
    <lineage>
        <taxon>Bacteria</taxon>
        <taxon>Pseudomonadati</taxon>
        <taxon>Pseudomonadota</taxon>
        <taxon>Gammaproteobacteria</taxon>
        <taxon>Nevskiales</taxon>
        <taxon>Nevskiaceae</taxon>
        <taxon>Hydrocarboniphaga</taxon>
    </lineage>
</organism>
<evidence type="ECO:0000256" key="8">
    <source>
        <dbReference type="RuleBase" id="RU000461"/>
    </source>
</evidence>
<name>I7ZFK7_9GAMM</name>
<dbReference type="PATRIC" id="fig|1172194.4.peg.801"/>
<dbReference type="Proteomes" id="UP000003704">
    <property type="component" value="Unassembled WGS sequence"/>
</dbReference>
<comment type="similarity">
    <text evidence="2 8">Belongs to the cytochrome P450 family.</text>
</comment>
<evidence type="ECO:0000256" key="4">
    <source>
        <dbReference type="ARBA" id="ARBA00022723"/>
    </source>
</evidence>
<dbReference type="InterPro" id="IPR017972">
    <property type="entry name" value="Cyt_P450_CS"/>
</dbReference>
<dbReference type="GO" id="GO:0004497">
    <property type="term" value="F:monooxygenase activity"/>
    <property type="evidence" value="ECO:0007669"/>
    <property type="project" value="UniProtKB-KW"/>
</dbReference>
<reference evidence="9 10" key="1">
    <citation type="journal article" date="2012" name="J. Bacteriol.">
        <title>Genome Sequence of n-Alkane-Degrading Hydrocarboniphaga effusa Strain AP103T (ATCC BAA-332T).</title>
        <authorList>
            <person name="Chang H.K."/>
            <person name="Zylstra G.J."/>
            <person name="Chae J.C."/>
        </authorList>
    </citation>
    <scope>NUCLEOTIDE SEQUENCE [LARGE SCALE GENOMIC DNA]</scope>
    <source>
        <strain evidence="9 10">AP103</strain>
    </source>
</reference>
<dbReference type="InterPro" id="IPR002397">
    <property type="entry name" value="Cyt_P450_B"/>
</dbReference>
<dbReference type="Pfam" id="PF00067">
    <property type="entry name" value="p450"/>
    <property type="match status" value="1"/>
</dbReference>
<keyword evidence="3 8" id="KW-0349">Heme</keyword>
<dbReference type="PROSITE" id="PS00086">
    <property type="entry name" value="CYTOCHROME_P450"/>
    <property type="match status" value="1"/>
</dbReference>
<keyword evidence="4 8" id="KW-0479">Metal-binding</keyword>
<dbReference type="RefSeq" id="WP_007183792.1">
    <property type="nucleotide sequence ID" value="NZ_AKGD01000001.1"/>
</dbReference>
<evidence type="ECO:0000256" key="3">
    <source>
        <dbReference type="ARBA" id="ARBA00022617"/>
    </source>
</evidence>
<dbReference type="SUPFAM" id="SSF48264">
    <property type="entry name" value="Cytochrome P450"/>
    <property type="match status" value="1"/>
</dbReference>
<dbReference type="EMBL" id="AKGD01000001">
    <property type="protein sequence ID" value="EIT70699.1"/>
    <property type="molecule type" value="Genomic_DNA"/>
</dbReference>
<dbReference type="GO" id="GO:0005506">
    <property type="term" value="F:iron ion binding"/>
    <property type="evidence" value="ECO:0007669"/>
    <property type="project" value="InterPro"/>
</dbReference>
<evidence type="ECO:0000313" key="10">
    <source>
        <dbReference type="Proteomes" id="UP000003704"/>
    </source>
</evidence>
<dbReference type="FunFam" id="1.10.630.10:FF:000018">
    <property type="entry name" value="Cytochrome P450 monooxygenase"/>
    <property type="match status" value="1"/>
</dbReference>
<evidence type="ECO:0000256" key="7">
    <source>
        <dbReference type="ARBA" id="ARBA00023033"/>
    </source>
</evidence>
<evidence type="ECO:0000256" key="2">
    <source>
        <dbReference type="ARBA" id="ARBA00010617"/>
    </source>
</evidence>
<keyword evidence="7 8" id="KW-0503">Monooxygenase</keyword>
<dbReference type="PANTHER" id="PTHR46696">
    <property type="entry name" value="P450, PUTATIVE (EUROFUNG)-RELATED"/>
    <property type="match status" value="1"/>
</dbReference>
<evidence type="ECO:0000256" key="1">
    <source>
        <dbReference type="ARBA" id="ARBA00001971"/>
    </source>
</evidence>